<dbReference type="RefSeq" id="XP_009691718.1">
    <property type="nucleotide sequence ID" value="XM_009693423.1"/>
</dbReference>
<feature type="coiled-coil region" evidence="1">
    <location>
        <begin position="1240"/>
        <end position="1267"/>
    </location>
</feature>
<evidence type="ECO:0000256" key="1">
    <source>
        <dbReference type="SAM" id="Coils"/>
    </source>
</evidence>
<protein>
    <submittedName>
        <fullName evidence="3">Uncharacterized protein</fullName>
    </submittedName>
</protein>
<keyword evidence="4" id="KW-1185">Reference proteome</keyword>
<dbReference type="VEuPathDB" id="PiroplasmaDB:TOT_030000679"/>
<dbReference type="eggNOG" id="ENOG502QX9R">
    <property type="taxonomic scope" value="Eukaryota"/>
</dbReference>
<feature type="region of interest" description="Disordered" evidence="2">
    <location>
        <begin position="1"/>
        <end position="25"/>
    </location>
</feature>
<keyword evidence="1" id="KW-0175">Coiled coil</keyword>
<dbReference type="OMA" id="YLERPTC"/>
<feature type="compositionally biased region" description="Polar residues" evidence="2">
    <location>
        <begin position="1"/>
        <end position="10"/>
    </location>
</feature>
<evidence type="ECO:0000313" key="3">
    <source>
        <dbReference type="EMBL" id="BAM41417.1"/>
    </source>
</evidence>
<reference evidence="3 4" key="1">
    <citation type="journal article" date="2012" name="MBio">
        <title>Comparative genome analysis of three eukaryotic parasites with differing abilities to transform leukocytes reveals key mediators of Theileria-induced leukocyte transformation.</title>
        <authorList>
            <person name="Hayashida K."/>
            <person name="Hara Y."/>
            <person name="Abe T."/>
            <person name="Yamasaki C."/>
            <person name="Toyoda A."/>
            <person name="Kosuge T."/>
            <person name="Suzuki Y."/>
            <person name="Sato Y."/>
            <person name="Kawashima S."/>
            <person name="Katayama T."/>
            <person name="Wakaguri H."/>
            <person name="Inoue N."/>
            <person name="Homma K."/>
            <person name="Tada-Umezaki M."/>
            <person name="Yagi Y."/>
            <person name="Fujii Y."/>
            <person name="Habara T."/>
            <person name="Kanehisa M."/>
            <person name="Watanabe H."/>
            <person name="Ito K."/>
            <person name="Gojobori T."/>
            <person name="Sugawara H."/>
            <person name="Imanishi T."/>
            <person name="Weir W."/>
            <person name="Gardner M."/>
            <person name="Pain A."/>
            <person name="Shiels B."/>
            <person name="Hattori M."/>
            <person name="Nene V."/>
            <person name="Sugimoto C."/>
        </authorList>
    </citation>
    <scope>NUCLEOTIDE SEQUENCE [LARGE SCALE GENOMIC DNA]</scope>
    <source>
        <strain evidence="3 4">Shintoku</strain>
    </source>
</reference>
<dbReference type="KEGG" id="tot:TOT_030000679"/>
<dbReference type="GeneID" id="20715838"/>
<feature type="region of interest" description="Disordered" evidence="2">
    <location>
        <begin position="574"/>
        <end position="606"/>
    </location>
</feature>
<evidence type="ECO:0000256" key="2">
    <source>
        <dbReference type="SAM" id="MobiDB-lite"/>
    </source>
</evidence>
<dbReference type="Proteomes" id="UP000003786">
    <property type="component" value="Chromosome 3"/>
</dbReference>
<name>J4CDM8_THEOR</name>
<dbReference type="OrthoDB" id="361394at2759"/>
<gene>
    <name evidence="3" type="ORF">TOT_030000679</name>
</gene>
<organism evidence="3 4">
    <name type="scientific">Theileria orientalis strain Shintoku</name>
    <dbReference type="NCBI Taxonomy" id="869250"/>
    <lineage>
        <taxon>Eukaryota</taxon>
        <taxon>Sar</taxon>
        <taxon>Alveolata</taxon>
        <taxon>Apicomplexa</taxon>
        <taxon>Aconoidasida</taxon>
        <taxon>Piroplasmida</taxon>
        <taxon>Theileriidae</taxon>
        <taxon>Theileria</taxon>
    </lineage>
</organism>
<dbReference type="EMBL" id="AP011948">
    <property type="protein sequence ID" value="BAM41417.1"/>
    <property type="molecule type" value="Genomic_DNA"/>
</dbReference>
<sequence>MKVQKSSNTRTRLKKPELEPHSSSNLPKFGKIEGFELDEVIFSLLDGLVDTNERSRDTIVKTLMKYATHQPDFILKSILTFLQVQKTSINHQHSLLCFVKRCLVELKNVPNGVIKEILIFMLKELSFLKSSDVRYVEMREIVNTATVLCPAFSVDVILAFIKDIKQSEENFEVLCIYIRILTHLCKLVPRNSYVKSILISSHIMCLYNKEIFKEQNAEICKELSSLLFNLANMLTLNSAHSRSSHDPGSDGIQRATLVKLINGDELGRRHTQLYDALDLEVGIQNKFRSVHRAHFEATTSEHLSHSNAASRLIRKISRPSLENIKSILEPLYELMLDYYIPKIYINSSYNNICLELLYSLVVISEYVSTECLRENSLNLLNCIIVRFLYHVPNLQFNDNLWFKLYKINSTNLTNRFVSLFSNLNLLNGLPPKFFIVGMRSYLQILSQYNEHNIYINSYNLCNILFSLLKTLYDNANKHLLLYLQWFLSDNGSLNNDAQNDLEFDSVYIDNIIQSLRILYNNSSSLALIEFLYDKLMSVTKSDVIVAMYVFIFLFNASDAVYSSRMSSMVRTESMGSNSIGSNRSINSSIGNNGSKNNNNASTSNNIINSSRSYSSNTLKRSGSISNACITSDGHSRAGVDSCNQLIMYRIVNNISGILNLNINDNYSLYIMIKFVNMLFLSRSVTLYSTFNSMFDKEDMERRNKKIYFMINYIFEYKINIDISNRINMNMKWYNSKSGNKLDVLFFYSLYQCNTVGKNELPANKFIKNELVSNEEELFEQCVENIIRSCTDYFLVYLVNKLMKNVKRNSLTIFEYLSKVLKLYSKQKVKRVLKQDELYNLLILALIYIHDPVNYFGEAYYASKLLFRLYDTMNNISNSMSNDAFKQSFLYPNDIVLNFSNVSKLTRYMNSIHKVDGASVIRCLSSLMEQLKNRPNLSRNSSFSITTSTFLNPGSTLFGSNQVSVMRVNDVVIDTDLSTFHNLGIVNVICTFTSVKEGIVGAILSNAATSAVTNKEDMMQVANDGELEAGEEQLLFWSRSLEMKYKIFMLNGMSMSNAITGENWKGHLKMLDDALISNTLKDSSFSLFGKTASYLQSERNRLIVISALTHAYIQADTTNNSVGDTTKEEKKQAMEELSDRYNRIVAVFNAKRDKLLAEKEGKAEKKSEERECGYEEDHEHVVNRYILCPMINMFNNDTDVNVQECILNNVLLIVNQASLSNFRIDIEVISLMFNKMIGIMMRVIDENVKATEEKIEQMCEKNEILNVERVNRSVSEKEGALAYCSFLVMSSFSPHFRMLRSTNVPYLVMYYTLYYADYYFYAKVANFDVNFSFSYEFHRSLKIFRHIHYYLTNMYNNIAKGLNGICWDVLYKMTITILSDNNKNLDAMVIKNRLFILVQFLDAFLPNGKDLRKDGDQRVERQLESEDEDDWVKLVILVWCYILKMGDNNTKVLLIDILYRLLSVQSDVIIEDVYLNGIDSINRLIPERLVVKFVVFSMNYLEVASYVSNSLVKIIHRMMQQNMSMISTEHLQASLVVIFKRFHESFHNNNLPLFLRSFLVDMFKYNTNILFTVLFKYSLKFQSSVIFIIIKNDYLLHLLIEHLDSRINDELSKYFQLSEKVSCGGTAGLEYYGSGGETKEFEVKELEPVGGECKEHGGKVSEVCVERGELALEYLLEYNMIIFSNKSRLISCYSEYVTRLIVYVNVIEAVSSDLNVLIKQKRTLEGERAKMVKLLEVIYGNAMVSRDSLLHYSVKIIGSNRSTLRSFLNYTYRVISLFGEPIRTTEDSDDIWKDKGFREAREELLRRVLLRILVDLIKYRLLKGYDLTVLKIIRRLDSDYELIYYYLKNMHRLARHYGAVENVICLVLKYRTFFADKRLRHAYLVLYAAVLRYLRGKHRSLNRFENLRSYLMFPTAVAMLSSGTRKLEAVSSKCLRLFFSLSFGDWLDVSALSLSEEILAGLMVRGNTANRCPCNCNAGDAGVGTAVATKASRTAGMGNRTSAGNAVGATGIATARGTSSNHGVVGINGDDADLFTESGRAAADSHILCVCNCFQLLHIFSHFMPSASAQNKQSGEGSASNIEGADEGIVVPASINEEFRSIKRSQLDRKSSKVLFSSITVEEEDFEFIDINAYYGLKLHSIMPLIRTSSSEDRAEHVCPDVLTLFDVCDYAFKVGTAKSNFMYNSDSLEEYFQNTVNRNNLSLLQLKSLSSIGNSFLFLSKNVYRFITTQKYLQHNLMDIYFPQCSFSSSDPANDRNPLFSLKSASRLSASMSPYPTSPSFEDSVVFNAVKLSVFLITRASLYLYKSNLCSDYDSPLEDLEPFGLHKSLSVIRRNHLIHFESLCNVVVSKLCRLIDDVKFKLYVYRQLQLLATISPL</sequence>
<accession>J4CDM8</accession>
<proteinExistence type="predicted"/>
<evidence type="ECO:0000313" key="4">
    <source>
        <dbReference type="Proteomes" id="UP000003786"/>
    </source>
</evidence>